<evidence type="ECO:0000313" key="2">
    <source>
        <dbReference type="Proteomes" id="UP001212841"/>
    </source>
</evidence>
<keyword evidence="2" id="KW-1185">Reference proteome</keyword>
<dbReference type="Proteomes" id="UP001212841">
    <property type="component" value="Unassembled WGS sequence"/>
</dbReference>
<dbReference type="AlphaFoldDB" id="A0AAD5SGI9"/>
<accession>A0AAD5SGI9</accession>
<sequence>FLSSLGLESCRAALEENGYETCAHLLSASDDHLKEAGLKPGLEADCLRPLTKSQVMRRYISPVELGYDGVVATVESFIEQYRPQLDKALLEGLAVPFIRADQLAHISAASSNVFAVPQDIGCIPTLTDSSATELVPSLLIHGLPTSASNPTLSGVADLEEALVANAKVLYVLGTSGAGKTRTNFELLCRRYGCYITLAKESGPGSNDASKLMTKITPRLPDENPEVNSQTARHWILSLVMGRLTLLRWMLKRAGSLNLTLTPSTLLLLQLLPSYYLPNHDGDITDDFFVHLARLYRYASTDALASGVGKFLTNITSMTSTRTVCVLDEVQAALQTPLKFESPSSKERRPLFTPMIKGLYDATASFTTLPIVLSGTGTCILKEKIFTESGIAKSEKTFRLVVTVERSFEKFVDYLDRFVRVESKDEAMVIYRKLKGRPRFLARFIEMSIVSQLKWKQRALLELVEGTEDLTIGEVEGSGLRSRIGKMRLAHPEVYDVARRAVAAYMYGGNPIVVRGDMLELVEYGFAQLVRGSHGTTQARIDEPLVALTMARYSRDINQPLKDDLLATMRSLVDNPSACGSLWEYYITEELQRLFDGSRSLAHHPLFAGLSKLPPMYQHAARIWRPNPARAHPHQVCRRASSAYGLIEFLKNPTAAFFLPEDIAGPDLVFFLEINTPTSPIIIPCFVQAKLRSSLKSAERAHALRTTVPEKLYGTQTEAAGKPIPAYKEALRQEALGILNGRWNRAVGVLRMVVGFPVEMREDSSVVNGKDVSLVVDPRNAQHILGSEHMEFLSALKLEELEVVDDEES</sequence>
<reference evidence="1" key="1">
    <citation type="submission" date="2020-05" db="EMBL/GenBank/DDBJ databases">
        <title>Phylogenomic resolution of chytrid fungi.</title>
        <authorList>
            <person name="Stajich J.E."/>
            <person name="Amses K."/>
            <person name="Simmons R."/>
            <person name="Seto K."/>
            <person name="Myers J."/>
            <person name="Bonds A."/>
            <person name="Quandt C.A."/>
            <person name="Barry K."/>
            <person name="Liu P."/>
            <person name="Grigoriev I."/>
            <person name="Longcore J.E."/>
            <person name="James T.Y."/>
        </authorList>
    </citation>
    <scope>NUCLEOTIDE SEQUENCE</scope>
    <source>
        <strain evidence="1">JEL0318</strain>
    </source>
</reference>
<evidence type="ECO:0000313" key="1">
    <source>
        <dbReference type="EMBL" id="KAJ3053840.1"/>
    </source>
</evidence>
<gene>
    <name evidence="1" type="ORF">HK097_003250</name>
</gene>
<feature type="non-terminal residue" evidence="1">
    <location>
        <position position="1"/>
    </location>
</feature>
<proteinExistence type="predicted"/>
<dbReference type="EMBL" id="JADGJD010000176">
    <property type="protein sequence ID" value="KAJ3053840.1"/>
    <property type="molecule type" value="Genomic_DNA"/>
</dbReference>
<protein>
    <submittedName>
        <fullName evidence="1">Uncharacterized protein</fullName>
    </submittedName>
</protein>
<comment type="caution">
    <text evidence="1">The sequence shown here is derived from an EMBL/GenBank/DDBJ whole genome shotgun (WGS) entry which is preliminary data.</text>
</comment>
<organism evidence="1 2">
    <name type="scientific">Rhizophlyctis rosea</name>
    <dbReference type="NCBI Taxonomy" id="64517"/>
    <lineage>
        <taxon>Eukaryota</taxon>
        <taxon>Fungi</taxon>
        <taxon>Fungi incertae sedis</taxon>
        <taxon>Chytridiomycota</taxon>
        <taxon>Chytridiomycota incertae sedis</taxon>
        <taxon>Chytridiomycetes</taxon>
        <taxon>Rhizophlyctidales</taxon>
        <taxon>Rhizophlyctidaceae</taxon>
        <taxon>Rhizophlyctis</taxon>
    </lineage>
</organism>
<name>A0AAD5SGI9_9FUNG</name>